<feature type="compositionally biased region" description="Basic residues" evidence="1">
    <location>
        <begin position="1"/>
        <end position="10"/>
    </location>
</feature>
<evidence type="ECO:0000313" key="3">
    <source>
        <dbReference type="Proteomes" id="UP000243904"/>
    </source>
</evidence>
<accession>A0A1H1ZRZ5</accession>
<gene>
    <name evidence="2" type="ORF">SAMN05444158_5626</name>
</gene>
<organism evidence="2 3">
    <name type="scientific">Bradyrhizobium canariense</name>
    <dbReference type="NCBI Taxonomy" id="255045"/>
    <lineage>
        <taxon>Bacteria</taxon>
        <taxon>Pseudomonadati</taxon>
        <taxon>Pseudomonadota</taxon>
        <taxon>Alphaproteobacteria</taxon>
        <taxon>Hyphomicrobiales</taxon>
        <taxon>Nitrobacteraceae</taxon>
        <taxon>Bradyrhizobium</taxon>
    </lineage>
</organism>
<proteinExistence type="predicted"/>
<reference evidence="3" key="1">
    <citation type="submission" date="2016-10" db="EMBL/GenBank/DDBJ databases">
        <authorList>
            <person name="Varghese N."/>
            <person name="Submissions S."/>
        </authorList>
    </citation>
    <scope>NUCLEOTIDE SEQUENCE [LARGE SCALE GENOMIC DNA]</scope>
    <source>
        <strain evidence="3">GAS369</strain>
    </source>
</reference>
<protein>
    <recommendedName>
        <fullName evidence="4">DUF3018 domain-containing protein</fullName>
    </recommendedName>
</protein>
<evidence type="ECO:0008006" key="4">
    <source>
        <dbReference type="Google" id="ProtNLM"/>
    </source>
</evidence>
<dbReference type="Proteomes" id="UP000243904">
    <property type="component" value="Chromosome I"/>
</dbReference>
<sequence length="78" mass="9144">MATTPKKTKPRTPQQRMASRRERLRKQGLRPVQHWVPDLRDPRILAEIHREGAMLSRHPENAAIDDWLDVARDPGDWS</sequence>
<evidence type="ECO:0000256" key="1">
    <source>
        <dbReference type="SAM" id="MobiDB-lite"/>
    </source>
</evidence>
<name>A0A1H1ZRZ5_9BRAD</name>
<keyword evidence="3" id="KW-1185">Reference proteome</keyword>
<dbReference type="EMBL" id="LT629750">
    <property type="protein sequence ID" value="SDT36379.1"/>
    <property type="molecule type" value="Genomic_DNA"/>
</dbReference>
<feature type="region of interest" description="Disordered" evidence="1">
    <location>
        <begin position="1"/>
        <end position="29"/>
    </location>
</feature>
<dbReference type="RefSeq" id="WP_146689638.1">
    <property type="nucleotide sequence ID" value="NZ_LT629750.1"/>
</dbReference>
<dbReference type="Pfam" id="PF11455">
    <property type="entry name" value="MazE-like"/>
    <property type="match status" value="1"/>
</dbReference>
<evidence type="ECO:0000313" key="2">
    <source>
        <dbReference type="EMBL" id="SDT36379.1"/>
    </source>
</evidence>
<dbReference type="InterPro" id="IPR021558">
    <property type="entry name" value="MazE-like"/>
</dbReference>
<dbReference type="AlphaFoldDB" id="A0A1H1ZRZ5"/>